<protein>
    <submittedName>
        <fullName evidence="2">Glutathione peroxidase</fullName>
    </submittedName>
</protein>
<keyword evidence="2" id="KW-0560">Oxidoreductase</keyword>
<feature type="signal peptide" evidence="1">
    <location>
        <begin position="1"/>
        <end position="25"/>
    </location>
</feature>
<dbReference type="Gene3D" id="3.40.30.10">
    <property type="entry name" value="Glutaredoxin"/>
    <property type="match status" value="1"/>
</dbReference>
<keyword evidence="1" id="KW-0732">Signal</keyword>
<evidence type="ECO:0000313" key="3">
    <source>
        <dbReference type="Proteomes" id="UP001363151"/>
    </source>
</evidence>
<feature type="chain" id="PRO_5047482225" evidence="1">
    <location>
        <begin position="26"/>
        <end position="159"/>
    </location>
</feature>
<comment type="caution">
    <text evidence="2">The sequence shown here is derived from an EMBL/GenBank/DDBJ whole genome shotgun (WGS) entry which is preliminary data.</text>
</comment>
<organism evidence="2 3">
    <name type="scientific">Aureococcus anophagefferens</name>
    <name type="common">Harmful bloom alga</name>
    <dbReference type="NCBI Taxonomy" id="44056"/>
    <lineage>
        <taxon>Eukaryota</taxon>
        <taxon>Sar</taxon>
        <taxon>Stramenopiles</taxon>
        <taxon>Ochrophyta</taxon>
        <taxon>Pelagophyceae</taxon>
        <taxon>Pelagomonadales</taxon>
        <taxon>Pelagomonadaceae</taxon>
        <taxon>Aureococcus</taxon>
    </lineage>
</organism>
<gene>
    <name evidence="2" type="ORF">SO694_0001216</name>
</gene>
<reference evidence="2 3" key="1">
    <citation type="submission" date="2024-03" db="EMBL/GenBank/DDBJ databases">
        <title>Aureococcus anophagefferens CCMP1851 and Kratosvirus quantuckense: Draft genome of a second virus-susceptible host strain in the model system.</title>
        <authorList>
            <person name="Chase E."/>
            <person name="Truchon A.R."/>
            <person name="Schepens W."/>
            <person name="Wilhelm S.W."/>
        </authorList>
    </citation>
    <scope>NUCLEOTIDE SEQUENCE [LARGE SCALE GENOMIC DNA]</scope>
    <source>
        <strain evidence="2 3">CCMP1851</strain>
    </source>
</reference>
<evidence type="ECO:0000256" key="1">
    <source>
        <dbReference type="SAM" id="SignalP"/>
    </source>
</evidence>
<keyword evidence="3" id="KW-1185">Reference proteome</keyword>
<dbReference type="EMBL" id="JBBJCI010000145">
    <property type="protein sequence ID" value="KAK7242343.1"/>
    <property type="molecule type" value="Genomic_DNA"/>
</dbReference>
<accession>A0ABR1G1P4</accession>
<dbReference type="Proteomes" id="UP001363151">
    <property type="component" value="Unassembled WGS sequence"/>
</dbReference>
<keyword evidence="2" id="KW-0575">Peroxidase</keyword>
<proteinExistence type="predicted"/>
<dbReference type="GO" id="GO:0004601">
    <property type="term" value="F:peroxidase activity"/>
    <property type="evidence" value="ECO:0007669"/>
    <property type="project" value="UniProtKB-KW"/>
</dbReference>
<dbReference type="InterPro" id="IPR036249">
    <property type="entry name" value="Thioredoxin-like_sf"/>
</dbReference>
<evidence type="ECO:0000313" key="2">
    <source>
        <dbReference type="EMBL" id="KAK7242343.1"/>
    </source>
</evidence>
<dbReference type="SUPFAM" id="SSF52833">
    <property type="entry name" value="Thioredoxin-like"/>
    <property type="match status" value="1"/>
</dbReference>
<name>A0ABR1G1P4_AURAN</name>
<sequence length="159" mass="16604">MARRAATTLALATLATAFAPMPATARSAPMRAAFYDLADVANDGSEVAFSQFEGKLSDEFGDDLAVIAFPTGEFGGQELPTDEAIAKFAYDRVKFPAAPRGVLLQKADLGRASWQAMQAEAGADAPAWNFKGKFLVSRDGAVTDASGVDDIAAAVKALL</sequence>